<evidence type="ECO:0000313" key="2">
    <source>
        <dbReference type="EMBL" id="MVB00173.1"/>
    </source>
</evidence>
<feature type="transmembrane region" description="Helical" evidence="1">
    <location>
        <begin position="326"/>
        <end position="344"/>
    </location>
</feature>
<feature type="transmembrane region" description="Helical" evidence="1">
    <location>
        <begin position="85"/>
        <end position="106"/>
    </location>
</feature>
<dbReference type="EMBL" id="WPHG01000012">
    <property type="protein sequence ID" value="MVB00173.1"/>
    <property type="molecule type" value="Genomic_DNA"/>
</dbReference>
<feature type="transmembrane region" description="Helical" evidence="1">
    <location>
        <begin position="286"/>
        <end position="306"/>
    </location>
</feature>
<feature type="transmembrane region" description="Helical" evidence="1">
    <location>
        <begin position="171"/>
        <end position="190"/>
    </location>
</feature>
<keyword evidence="1" id="KW-0812">Transmembrane</keyword>
<reference evidence="2 3" key="1">
    <citation type="submission" date="2019-12" db="EMBL/GenBank/DDBJ databases">
        <title>Nitratireductor arenosus sp. nov., Isolated from sea sand, Jeju island, South Korea.</title>
        <authorList>
            <person name="Kim W."/>
        </authorList>
    </citation>
    <scope>NUCLEOTIDE SEQUENCE [LARGE SCALE GENOMIC DNA]</scope>
    <source>
        <strain evidence="2 3">CAU 1489</strain>
    </source>
</reference>
<protein>
    <recommendedName>
        <fullName evidence="4">Membrane protein involved in the export of O-antigen and teichoic acid</fullName>
    </recommendedName>
</protein>
<sequence length="414" mass="45644">MSRLSISALVRWAEHHLFGVAGQVAAAAPVVLVTMIISHQVGLELAGKFVVAAGIAAVLFTAASLGLAAFVVVEKLQQFDTRDFLITRAFSAGFVSLAFIAGAPFLSIPTELVTLVVMMRLADAGVEMSWGIDIYRLPSDQAMRRYASVNTLKLIVTVVPVAFLYLFAGDIIACLMVGAGLSCVFTWYWLHQNAWGDRSFRVGAGQVRRSANLARGASWFAISYLVVAFTSNSPRILADSLFAGDMLGVVGVTLSFCTILGMIFLSSWLRWFPKLSRELWFGAKHIMFVLESLLILLILAFLGYTIMPKIVSILFNFDYIEYKEEVRSIILSTVIFMFGMNMTNMFKTTKFVWLEPAVSIFSLSVSYVIFVHFMGFLIEGYLVASGVCMAVSALALNYLVHKDSMYRGAHEKAP</sequence>
<feature type="transmembrane region" description="Helical" evidence="1">
    <location>
        <begin position="241"/>
        <end position="265"/>
    </location>
</feature>
<dbReference type="RefSeq" id="WP_156716139.1">
    <property type="nucleotide sequence ID" value="NZ_WPHG01000012.1"/>
</dbReference>
<evidence type="ECO:0000313" key="3">
    <source>
        <dbReference type="Proteomes" id="UP000463224"/>
    </source>
</evidence>
<feature type="transmembrane region" description="Helical" evidence="1">
    <location>
        <begin position="211"/>
        <end position="229"/>
    </location>
</feature>
<organism evidence="2 3">
    <name type="scientific">Nitratireductor arenosus</name>
    <dbReference type="NCBI Taxonomy" id="2682096"/>
    <lineage>
        <taxon>Bacteria</taxon>
        <taxon>Pseudomonadati</taxon>
        <taxon>Pseudomonadota</taxon>
        <taxon>Alphaproteobacteria</taxon>
        <taxon>Hyphomicrobiales</taxon>
        <taxon>Phyllobacteriaceae</taxon>
        <taxon>Nitratireductor</taxon>
    </lineage>
</organism>
<name>A0A844QKK6_9HYPH</name>
<evidence type="ECO:0008006" key="4">
    <source>
        <dbReference type="Google" id="ProtNLM"/>
    </source>
</evidence>
<dbReference type="AlphaFoldDB" id="A0A844QKK6"/>
<dbReference type="Proteomes" id="UP000463224">
    <property type="component" value="Unassembled WGS sequence"/>
</dbReference>
<proteinExistence type="predicted"/>
<comment type="caution">
    <text evidence="2">The sequence shown here is derived from an EMBL/GenBank/DDBJ whole genome shotgun (WGS) entry which is preliminary data.</text>
</comment>
<feature type="transmembrane region" description="Helical" evidence="1">
    <location>
        <begin position="351"/>
        <end position="374"/>
    </location>
</feature>
<evidence type="ECO:0000256" key="1">
    <source>
        <dbReference type="SAM" id="Phobius"/>
    </source>
</evidence>
<feature type="transmembrane region" description="Helical" evidence="1">
    <location>
        <begin position="380"/>
        <end position="400"/>
    </location>
</feature>
<keyword evidence="1" id="KW-1133">Transmembrane helix</keyword>
<feature type="transmembrane region" description="Helical" evidence="1">
    <location>
        <begin position="49"/>
        <end position="73"/>
    </location>
</feature>
<feature type="transmembrane region" description="Helical" evidence="1">
    <location>
        <begin position="12"/>
        <end position="37"/>
    </location>
</feature>
<accession>A0A844QKK6</accession>
<gene>
    <name evidence="2" type="ORF">GN330_23275</name>
</gene>
<keyword evidence="3" id="KW-1185">Reference proteome</keyword>
<keyword evidence="1" id="KW-0472">Membrane</keyword>